<evidence type="ECO:0000313" key="1">
    <source>
        <dbReference type="EMBL" id="MCM2515933.1"/>
    </source>
</evidence>
<protein>
    <submittedName>
        <fullName evidence="1">Uncharacterized protein</fullName>
    </submittedName>
</protein>
<dbReference type="RefSeq" id="WP_251099235.1">
    <property type="nucleotide sequence ID" value="NZ_JAMQBH010000012.1"/>
</dbReference>
<name>A0ABT0W1B7_STRGI</name>
<accession>A0ABT0W1B7</accession>
<organism evidence="1 2">
    <name type="scientific">Streptomyces griseoincarnatus</name>
    <dbReference type="NCBI Taxonomy" id="29305"/>
    <lineage>
        <taxon>Bacteria</taxon>
        <taxon>Bacillati</taxon>
        <taxon>Actinomycetota</taxon>
        <taxon>Actinomycetes</taxon>
        <taxon>Kitasatosporales</taxon>
        <taxon>Streptomycetaceae</taxon>
        <taxon>Streptomyces</taxon>
        <taxon>Streptomyces griseoincarnatus group</taxon>
    </lineage>
</organism>
<dbReference type="EMBL" id="JAMQBH010000012">
    <property type="protein sequence ID" value="MCM2515933.1"/>
    <property type="molecule type" value="Genomic_DNA"/>
</dbReference>
<gene>
    <name evidence="1" type="ORF">NC658_22180</name>
</gene>
<dbReference type="Proteomes" id="UP001523263">
    <property type="component" value="Unassembled WGS sequence"/>
</dbReference>
<sequence>MEDSDAFRVAVRAQAAAMLNGDASPYDLALKIWRLAMGAWPGCDGDEACISLHLIWGALTDWVELRPTETDQAEAHMITAAGEWLTVEGDHQAEARYFDRWVHDILGYERQVPVQS</sequence>
<reference evidence="1 2" key="1">
    <citation type="submission" date="2022-06" db="EMBL/GenBank/DDBJ databases">
        <title>Whole genome sequence of Streptomyces griseoincarnatus RB7AG.</title>
        <authorList>
            <person name="Ray L."/>
            <person name="Behera S."/>
            <person name="Panda A.N."/>
        </authorList>
    </citation>
    <scope>NUCLEOTIDE SEQUENCE [LARGE SCALE GENOMIC DNA]</scope>
    <source>
        <strain evidence="1 2">RB7AG</strain>
    </source>
</reference>
<proteinExistence type="predicted"/>
<keyword evidence="2" id="KW-1185">Reference proteome</keyword>
<evidence type="ECO:0000313" key="2">
    <source>
        <dbReference type="Proteomes" id="UP001523263"/>
    </source>
</evidence>
<comment type="caution">
    <text evidence="1">The sequence shown here is derived from an EMBL/GenBank/DDBJ whole genome shotgun (WGS) entry which is preliminary data.</text>
</comment>